<gene>
    <name evidence="3" type="ORF">PECAL_4P19090</name>
</gene>
<feature type="compositionally biased region" description="Basic residues" evidence="1">
    <location>
        <begin position="392"/>
        <end position="406"/>
    </location>
</feature>
<feature type="region of interest" description="Disordered" evidence="1">
    <location>
        <begin position="382"/>
        <end position="406"/>
    </location>
</feature>
<reference evidence="3" key="1">
    <citation type="submission" date="2021-11" db="EMBL/GenBank/DDBJ databases">
        <authorList>
            <consortium name="Genoscope - CEA"/>
            <person name="William W."/>
        </authorList>
    </citation>
    <scope>NUCLEOTIDE SEQUENCE</scope>
</reference>
<proteinExistence type="predicted"/>
<accession>A0A8J2SUJ2</accession>
<evidence type="ECO:0000256" key="2">
    <source>
        <dbReference type="SAM" id="Phobius"/>
    </source>
</evidence>
<keyword evidence="4" id="KW-1185">Reference proteome</keyword>
<name>A0A8J2SUJ2_9STRA</name>
<keyword evidence="2" id="KW-1133">Transmembrane helix</keyword>
<organism evidence="3 4">
    <name type="scientific">Pelagomonas calceolata</name>
    <dbReference type="NCBI Taxonomy" id="35677"/>
    <lineage>
        <taxon>Eukaryota</taxon>
        <taxon>Sar</taxon>
        <taxon>Stramenopiles</taxon>
        <taxon>Ochrophyta</taxon>
        <taxon>Pelagophyceae</taxon>
        <taxon>Pelagomonadales</taxon>
        <taxon>Pelagomonadaceae</taxon>
        <taxon>Pelagomonas</taxon>
    </lineage>
</organism>
<comment type="caution">
    <text evidence="3">The sequence shown here is derived from an EMBL/GenBank/DDBJ whole genome shotgun (WGS) entry which is preliminary data.</text>
</comment>
<dbReference type="AlphaFoldDB" id="A0A8J2SUJ2"/>
<dbReference type="Proteomes" id="UP000789595">
    <property type="component" value="Unassembled WGS sequence"/>
</dbReference>
<evidence type="ECO:0000313" key="4">
    <source>
        <dbReference type="Proteomes" id="UP000789595"/>
    </source>
</evidence>
<feature type="transmembrane region" description="Helical" evidence="2">
    <location>
        <begin position="20"/>
        <end position="38"/>
    </location>
</feature>
<protein>
    <submittedName>
        <fullName evidence="3">Uncharacterized protein</fullName>
    </submittedName>
</protein>
<evidence type="ECO:0000256" key="1">
    <source>
        <dbReference type="SAM" id="MobiDB-lite"/>
    </source>
</evidence>
<keyword evidence="2" id="KW-0472">Membrane</keyword>
<keyword evidence="2" id="KW-0812">Transmembrane</keyword>
<evidence type="ECO:0000313" key="3">
    <source>
        <dbReference type="EMBL" id="CAH0374612.1"/>
    </source>
</evidence>
<dbReference type="EMBL" id="CAKKNE010000004">
    <property type="protein sequence ID" value="CAH0374612.1"/>
    <property type="molecule type" value="Genomic_DNA"/>
</dbReference>
<sequence length="406" mass="45822">MVQTRHAARRRQRNWSMCRICETLWTISGVCCLCYLMLQPHLMLDAAHRGHHPQPPKAVPHDLSPLEAMLTTTEALAKARGWPSRAARDALARGLETRNGRPRPRRFEKGEGPLCAVLMWTATFVLEIAKFRVFEPFVAELDAQVPSINMSALVDWTELGQAHTLLHVFAEHPSQVLRGGAVSTIPDGDATRTLGERVYRNVGRVRAAERAKRKLKRQETKAFCDTLNRSAAAGVCYGRDDEPRLGWMKISGFALATDGTMLALFDDVEGNIEELRAALRHAADPMFPAGAVRQTAPLHLVIGRFVDWPVLNDLDRARVNLCVERWAAALREHREPQDGTEVPYVGATARLYELELARDDAFGFFERATHRKVPLLEGYPEEYSDDESVRREARKKKKKDKKGKEF</sequence>